<organism evidence="3 4">
    <name type="scientific">Gasterosteus aculeatus aculeatus</name>
    <name type="common">three-spined stickleback</name>
    <dbReference type="NCBI Taxonomy" id="481459"/>
    <lineage>
        <taxon>Eukaryota</taxon>
        <taxon>Metazoa</taxon>
        <taxon>Chordata</taxon>
        <taxon>Craniata</taxon>
        <taxon>Vertebrata</taxon>
        <taxon>Euteleostomi</taxon>
        <taxon>Actinopterygii</taxon>
        <taxon>Neopterygii</taxon>
        <taxon>Teleostei</taxon>
        <taxon>Neoteleostei</taxon>
        <taxon>Acanthomorphata</taxon>
        <taxon>Eupercaria</taxon>
        <taxon>Perciformes</taxon>
        <taxon>Cottioidei</taxon>
        <taxon>Gasterosteales</taxon>
        <taxon>Gasterosteidae</taxon>
        <taxon>Gasterosteus</taxon>
    </lineage>
</organism>
<dbReference type="Proteomes" id="UP000007635">
    <property type="component" value="Chromosome VII"/>
</dbReference>
<keyword evidence="4" id="KW-1185">Reference proteome</keyword>
<evidence type="ECO:0000256" key="2">
    <source>
        <dbReference type="SAM" id="MobiDB-lite"/>
    </source>
</evidence>
<dbReference type="Bgee" id="ENSGACG00000019324">
    <property type="expression patterns" value="Expressed in pharyngeal gill and 6 other cell types or tissues"/>
</dbReference>
<sequence>MAVQQQPTQVVTVVTTNQSPGTWSTGVCDCCSDMGTCCCGLWFFPCMQCQTAGDHGWCCAMPLLDVCCVVSCLLRSSVRERHRHTSNRDTPDDKGIKRHGRPAAADPGGDRGDHQPRPWHVEHRRLRLLQRHGHLLLRSLVLPLHAVPDGRRPRLVLRYAAVGRLLRGVLPAPLLHQRAPQHPRLLL</sequence>
<accession>G3Q6N0</accession>
<dbReference type="PANTHER" id="PTHR15907">
    <property type="entry name" value="DUF614 FAMILY PROTEIN-RELATED"/>
    <property type="match status" value="1"/>
</dbReference>
<dbReference type="eggNOG" id="ENOG502S5SQ">
    <property type="taxonomic scope" value="Eukaryota"/>
</dbReference>
<name>G3Q6N0_GASAC</name>
<reference evidence="3 4" key="1">
    <citation type="journal article" date="2021" name="G3 (Bethesda)">
        <title>Improved contiguity of the threespine stickleback genome using long-read sequencing.</title>
        <authorList>
            <person name="Nath S."/>
            <person name="Shaw D.E."/>
            <person name="White M.A."/>
        </authorList>
    </citation>
    <scope>NUCLEOTIDE SEQUENCE [LARGE SCALE GENOMIC DNA]</scope>
    <source>
        <strain evidence="3 4">Lake Benthic</strain>
    </source>
</reference>
<dbReference type="FunCoup" id="G3Q6N0">
    <property type="interactions" value="3"/>
</dbReference>
<evidence type="ECO:0000256" key="1">
    <source>
        <dbReference type="ARBA" id="ARBA00009024"/>
    </source>
</evidence>
<dbReference type="InParanoid" id="G3Q6N0"/>
<dbReference type="InterPro" id="IPR006461">
    <property type="entry name" value="PLAC_motif_containing"/>
</dbReference>
<dbReference type="STRING" id="69293.ENSGACP00000025540"/>
<dbReference type="OMA" id="TLMQHEK"/>
<feature type="compositionally biased region" description="Basic and acidic residues" evidence="2">
    <location>
        <begin position="108"/>
        <end position="117"/>
    </location>
</feature>
<reference evidence="3" key="3">
    <citation type="submission" date="2025-09" db="UniProtKB">
        <authorList>
            <consortium name="Ensembl"/>
        </authorList>
    </citation>
    <scope>IDENTIFICATION</scope>
</reference>
<dbReference type="AlphaFoldDB" id="G3Q6N0"/>
<dbReference type="NCBIfam" id="TIGR01571">
    <property type="entry name" value="A_thal_Cys_rich"/>
    <property type="match status" value="1"/>
</dbReference>
<evidence type="ECO:0000313" key="4">
    <source>
        <dbReference type="Proteomes" id="UP000007635"/>
    </source>
</evidence>
<feature type="region of interest" description="Disordered" evidence="2">
    <location>
        <begin position="82"/>
        <end position="117"/>
    </location>
</feature>
<comment type="similarity">
    <text evidence="1">Belongs to the cornifelin family.</text>
</comment>
<protein>
    <submittedName>
        <fullName evidence="3">Plac8 onzin related protein 1</fullName>
    </submittedName>
</protein>
<evidence type="ECO:0000313" key="3">
    <source>
        <dbReference type="Ensembl" id="ENSGACP00000025540.2"/>
    </source>
</evidence>
<reference evidence="3" key="2">
    <citation type="submission" date="2025-08" db="UniProtKB">
        <authorList>
            <consortium name="Ensembl"/>
        </authorList>
    </citation>
    <scope>IDENTIFICATION</scope>
</reference>
<feature type="compositionally biased region" description="Basic and acidic residues" evidence="2">
    <location>
        <begin position="86"/>
        <end position="95"/>
    </location>
</feature>
<proteinExistence type="inferred from homology"/>
<dbReference type="GeneTree" id="ENSGT00940000163927"/>
<dbReference type="Ensembl" id="ENSGACT00000025590.2">
    <property type="protein sequence ID" value="ENSGACP00000025540.2"/>
    <property type="gene ID" value="ENSGACG00000019324.2"/>
</dbReference>